<gene>
    <name evidence="1" type="ordered locus">EAMY_1057</name>
</gene>
<evidence type="ECO:0000313" key="1">
    <source>
        <dbReference type="EMBL" id="CBA20007.1"/>
    </source>
</evidence>
<dbReference type="KEGG" id="eam:EAMY_1057"/>
<dbReference type="STRING" id="665029.EAMY_1057"/>
<organism evidence="1 2">
    <name type="scientific">Erwinia amylovora (strain CFBP1430)</name>
    <dbReference type="NCBI Taxonomy" id="665029"/>
    <lineage>
        <taxon>Bacteria</taxon>
        <taxon>Pseudomonadati</taxon>
        <taxon>Pseudomonadota</taxon>
        <taxon>Gammaproteobacteria</taxon>
        <taxon>Enterobacterales</taxon>
        <taxon>Erwiniaceae</taxon>
        <taxon>Erwinia</taxon>
    </lineage>
</organism>
<dbReference type="EMBL" id="FN434113">
    <property type="protein sequence ID" value="CBA20007.1"/>
    <property type="molecule type" value="Genomic_DNA"/>
</dbReference>
<dbReference type="HOGENOM" id="CLU_2989722_0_0_6"/>
<evidence type="ECO:0000313" key="2">
    <source>
        <dbReference type="Proteomes" id="UP000001841"/>
    </source>
</evidence>
<dbReference type="Proteomes" id="UP000001841">
    <property type="component" value="Chromosome"/>
</dbReference>
<proteinExistence type="predicted"/>
<protein>
    <submittedName>
        <fullName evidence="1">Uncharacterized protein</fullName>
    </submittedName>
</protein>
<name>D4HYN2_ERWAC</name>
<accession>D4HYN2</accession>
<sequence length="57" mass="6423">MLPSERGSICVKLYRELCLFCQKLAMLSGTDWQDIVHYFGIECLAAVKSLTQQTLAV</sequence>
<dbReference type="AlphaFoldDB" id="D4HYN2"/>
<reference evidence="1 2" key="1">
    <citation type="journal article" date="2010" name="Mol. Plant Microbe Interact.">
        <title>Complete genome sequence of the fire blight pathogen Erwinia amylovora CFBP 1430 and comparison to other Erwinia spp.</title>
        <authorList>
            <person name="Smits T.H."/>
            <person name="Rezzonico F."/>
            <person name="Kamber T."/>
            <person name="Blom J."/>
            <person name="Goesmann A."/>
            <person name="Frey J.E."/>
            <person name="Duffy B."/>
        </authorList>
    </citation>
    <scope>NUCLEOTIDE SEQUENCE [LARGE SCALE GENOMIC DNA]</scope>
    <source>
        <strain evidence="2">CFBP1430</strain>
    </source>
</reference>